<dbReference type="AlphaFoldDB" id="A0A0R3PDQ1"/>
<organism evidence="3">
    <name type="scientific">Angiostrongylus costaricensis</name>
    <name type="common">Nematode worm</name>
    <dbReference type="NCBI Taxonomy" id="334426"/>
    <lineage>
        <taxon>Eukaryota</taxon>
        <taxon>Metazoa</taxon>
        <taxon>Ecdysozoa</taxon>
        <taxon>Nematoda</taxon>
        <taxon>Chromadorea</taxon>
        <taxon>Rhabditida</taxon>
        <taxon>Rhabditina</taxon>
        <taxon>Rhabditomorpha</taxon>
        <taxon>Strongyloidea</taxon>
        <taxon>Metastrongylidae</taxon>
        <taxon>Angiostrongylus</taxon>
    </lineage>
</organism>
<keyword evidence="2" id="KW-1185">Reference proteome</keyword>
<dbReference type="WBParaSite" id="ACOC_0000209901-mRNA-1">
    <property type="protein sequence ID" value="ACOC_0000209901-mRNA-1"/>
    <property type="gene ID" value="ACOC_0000209901"/>
</dbReference>
<dbReference type="EMBL" id="UYYA01000378">
    <property type="protein sequence ID" value="VDM53685.1"/>
    <property type="molecule type" value="Genomic_DNA"/>
</dbReference>
<reference evidence="3" key="1">
    <citation type="submission" date="2017-02" db="UniProtKB">
        <authorList>
            <consortium name="WormBaseParasite"/>
        </authorList>
    </citation>
    <scope>IDENTIFICATION</scope>
</reference>
<reference evidence="1 2" key="2">
    <citation type="submission" date="2018-11" db="EMBL/GenBank/DDBJ databases">
        <authorList>
            <consortium name="Pathogen Informatics"/>
        </authorList>
    </citation>
    <scope>NUCLEOTIDE SEQUENCE [LARGE SCALE GENOMIC DNA]</scope>
    <source>
        <strain evidence="1 2">Costa Rica</strain>
    </source>
</reference>
<sequence>MNYLRLVSVKVITHINETLNMITLVFQSSATPVKREISRRIHGATQTGRHFEGPVQTFISQTTDLCHEIDQAACQLSLLGLADPAEADSVYTRMMAVVSDIINNAMQADERTSVHVAF</sequence>
<dbReference type="Proteomes" id="UP000267027">
    <property type="component" value="Unassembled WGS sequence"/>
</dbReference>
<evidence type="ECO:0000313" key="2">
    <source>
        <dbReference type="Proteomes" id="UP000267027"/>
    </source>
</evidence>
<dbReference type="OrthoDB" id="5859246at2759"/>
<accession>A0A0R3PDQ1</accession>
<proteinExistence type="predicted"/>
<protein>
    <submittedName>
        <fullName evidence="3">PhoU domain-containing protein</fullName>
    </submittedName>
</protein>
<gene>
    <name evidence="1" type="ORF">ACOC_LOCUS2100</name>
</gene>
<evidence type="ECO:0000313" key="3">
    <source>
        <dbReference type="WBParaSite" id="ACOC_0000209901-mRNA-1"/>
    </source>
</evidence>
<name>A0A0R3PDQ1_ANGCS</name>
<evidence type="ECO:0000313" key="1">
    <source>
        <dbReference type="EMBL" id="VDM53685.1"/>
    </source>
</evidence>